<feature type="compositionally biased region" description="Low complexity" evidence="1">
    <location>
        <begin position="1"/>
        <end position="22"/>
    </location>
</feature>
<evidence type="ECO:0000313" key="3">
    <source>
        <dbReference type="Proteomes" id="UP000244336"/>
    </source>
</evidence>
<dbReference type="Proteomes" id="UP000244336">
    <property type="component" value="Chromosome 1"/>
</dbReference>
<gene>
    <name evidence="2" type="ORF">GQ55_1G157400</name>
</gene>
<evidence type="ECO:0000313" key="2">
    <source>
        <dbReference type="EMBL" id="PUZ75357.1"/>
    </source>
</evidence>
<dbReference type="Gramene" id="PUZ75357">
    <property type="protein sequence ID" value="PUZ75357"/>
    <property type="gene ID" value="GQ55_1G157400"/>
</dbReference>
<sequence length="153" mass="16235">MGRSLTTAPPSRPPSTTAQPTSWAWATTRAPLLPPSTAWTPPRTGGGSIRAAEYPSHRPTPAAGRGWKESQGPAALLILPSFVVSCVVGIDGGLERGAPLVETPSTLFRCEVQVRHDLQTPIGQSKAQSCLNPIDLHHHMAPDQGMHTIKPVV</sequence>
<name>A0A2T7F5I3_9POAL</name>
<accession>A0A2T7F5I3</accession>
<evidence type="ECO:0000256" key="1">
    <source>
        <dbReference type="SAM" id="MobiDB-lite"/>
    </source>
</evidence>
<reference evidence="2 3" key="1">
    <citation type="submission" date="2018-04" db="EMBL/GenBank/DDBJ databases">
        <title>WGS assembly of Panicum hallii var. hallii HAL2.</title>
        <authorList>
            <person name="Lovell J."/>
            <person name="Jenkins J."/>
            <person name="Lowry D."/>
            <person name="Mamidi S."/>
            <person name="Sreedasyam A."/>
            <person name="Weng X."/>
            <person name="Barry K."/>
            <person name="Bonette J."/>
            <person name="Campitelli B."/>
            <person name="Daum C."/>
            <person name="Gordon S."/>
            <person name="Gould B."/>
            <person name="Lipzen A."/>
            <person name="MacQueen A."/>
            <person name="Palacio-Mejia J."/>
            <person name="Plott C."/>
            <person name="Shakirov E."/>
            <person name="Shu S."/>
            <person name="Yoshinaga Y."/>
            <person name="Zane M."/>
            <person name="Rokhsar D."/>
            <person name="Grimwood J."/>
            <person name="Schmutz J."/>
            <person name="Juenger T."/>
        </authorList>
    </citation>
    <scope>NUCLEOTIDE SEQUENCE [LARGE SCALE GENOMIC DNA]</scope>
    <source>
        <strain evidence="3">cv. HAL2</strain>
    </source>
</reference>
<organism evidence="2 3">
    <name type="scientific">Panicum hallii var. hallii</name>
    <dbReference type="NCBI Taxonomy" id="1504633"/>
    <lineage>
        <taxon>Eukaryota</taxon>
        <taxon>Viridiplantae</taxon>
        <taxon>Streptophyta</taxon>
        <taxon>Embryophyta</taxon>
        <taxon>Tracheophyta</taxon>
        <taxon>Spermatophyta</taxon>
        <taxon>Magnoliopsida</taxon>
        <taxon>Liliopsida</taxon>
        <taxon>Poales</taxon>
        <taxon>Poaceae</taxon>
        <taxon>PACMAD clade</taxon>
        <taxon>Panicoideae</taxon>
        <taxon>Panicodae</taxon>
        <taxon>Paniceae</taxon>
        <taxon>Panicinae</taxon>
        <taxon>Panicum</taxon>
        <taxon>Panicum sect. Panicum</taxon>
    </lineage>
</organism>
<feature type="region of interest" description="Disordered" evidence="1">
    <location>
        <begin position="1"/>
        <end position="68"/>
    </location>
</feature>
<dbReference type="AlphaFoldDB" id="A0A2T7F5I3"/>
<protein>
    <submittedName>
        <fullName evidence="2">Uncharacterized protein</fullName>
    </submittedName>
</protein>
<keyword evidence="3" id="KW-1185">Reference proteome</keyword>
<proteinExistence type="predicted"/>
<dbReference type="EMBL" id="CM009749">
    <property type="protein sequence ID" value="PUZ75357.1"/>
    <property type="molecule type" value="Genomic_DNA"/>
</dbReference>